<dbReference type="Gene3D" id="3.40.30.10">
    <property type="entry name" value="Glutaredoxin"/>
    <property type="match status" value="1"/>
</dbReference>
<evidence type="ECO:0000259" key="1">
    <source>
        <dbReference type="PROSITE" id="PS51352"/>
    </source>
</evidence>
<proteinExistence type="predicted"/>
<dbReference type="CDD" id="cd02970">
    <property type="entry name" value="PRX_like2"/>
    <property type="match status" value="1"/>
</dbReference>
<dbReference type="InterPro" id="IPR036249">
    <property type="entry name" value="Thioredoxin-like_sf"/>
</dbReference>
<evidence type="ECO:0000313" key="3">
    <source>
        <dbReference type="Proteomes" id="UP001320898"/>
    </source>
</evidence>
<name>A0AAW5QVN4_9HYPH</name>
<protein>
    <submittedName>
        <fullName evidence="2">AhpC/TSA family protein</fullName>
    </submittedName>
</protein>
<accession>A0AAW5QVN4</accession>
<dbReference type="InterPro" id="IPR000866">
    <property type="entry name" value="AhpC/TSA"/>
</dbReference>
<dbReference type="Pfam" id="PF00578">
    <property type="entry name" value="AhpC-TSA"/>
    <property type="match status" value="1"/>
</dbReference>
<sequence length="189" mass="21123">MSEIKSLMPRQPVPELTVDLAEGGTWRLADQTPKTFTMIVFYRGLHCPICSRQLREIEDLLEDFQERGVEPIAISSDTREAAEKTKDDWMLDDLTVGYGLDFATARKWGLYISEGIPKPPPSLPEPALFTEPGLFLVRPDGTLYFASVQTMPFARPSMQAVLAGIDFVLAKDYPARGEVVSWEKAQAAE</sequence>
<dbReference type="SUPFAM" id="SSF52833">
    <property type="entry name" value="Thioredoxin-like"/>
    <property type="match status" value="1"/>
</dbReference>
<dbReference type="GO" id="GO:0016209">
    <property type="term" value="F:antioxidant activity"/>
    <property type="evidence" value="ECO:0007669"/>
    <property type="project" value="InterPro"/>
</dbReference>
<dbReference type="EMBL" id="JALIDZ010000003">
    <property type="protein sequence ID" value="MCT8971763.1"/>
    <property type="molecule type" value="Genomic_DNA"/>
</dbReference>
<dbReference type="RefSeq" id="WP_261615335.1">
    <property type="nucleotide sequence ID" value="NZ_JALIDZ010000003.1"/>
</dbReference>
<dbReference type="GO" id="GO:0016491">
    <property type="term" value="F:oxidoreductase activity"/>
    <property type="evidence" value="ECO:0007669"/>
    <property type="project" value="InterPro"/>
</dbReference>
<dbReference type="PROSITE" id="PS51352">
    <property type="entry name" value="THIOREDOXIN_2"/>
    <property type="match status" value="1"/>
</dbReference>
<gene>
    <name evidence="2" type="ORF">MUB46_07845</name>
</gene>
<dbReference type="AlphaFoldDB" id="A0AAW5QVN4"/>
<dbReference type="InterPro" id="IPR013766">
    <property type="entry name" value="Thioredoxin_domain"/>
</dbReference>
<organism evidence="2 3">
    <name type="scientific">Microbaculum marinisediminis</name>
    <dbReference type="NCBI Taxonomy" id="2931392"/>
    <lineage>
        <taxon>Bacteria</taxon>
        <taxon>Pseudomonadati</taxon>
        <taxon>Pseudomonadota</taxon>
        <taxon>Alphaproteobacteria</taxon>
        <taxon>Hyphomicrobiales</taxon>
        <taxon>Tepidamorphaceae</taxon>
        <taxon>Microbaculum</taxon>
    </lineage>
</organism>
<keyword evidence="3" id="KW-1185">Reference proteome</keyword>
<comment type="caution">
    <text evidence="2">The sequence shown here is derived from an EMBL/GenBank/DDBJ whole genome shotgun (WGS) entry which is preliminary data.</text>
</comment>
<feature type="domain" description="Thioredoxin" evidence="1">
    <location>
        <begin position="7"/>
        <end position="170"/>
    </location>
</feature>
<evidence type="ECO:0000313" key="2">
    <source>
        <dbReference type="EMBL" id="MCT8971763.1"/>
    </source>
</evidence>
<dbReference type="Proteomes" id="UP001320898">
    <property type="component" value="Unassembled WGS sequence"/>
</dbReference>
<reference evidence="2 3" key="1">
    <citation type="submission" date="2022-04" db="EMBL/GenBank/DDBJ databases">
        <authorList>
            <person name="Ye Y.-Q."/>
            <person name="Du Z.-J."/>
        </authorList>
    </citation>
    <scope>NUCLEOTIDE SEQUENCE [LARGE SCALE GENOMIC DNA]</scope>
    <source>
        <strain evidence="2 3">A6E488</strain>
    </source>
</reference>